<protein>
    <submittedName>
        <fullName evidence="1">Helix-turn-helix domain-containing protein</fullName>
    </submittedName>
</protein>
<proteinExistence type="predicted"/>
<organism evidence="1 2">
    <name type="scientific">Oxynema aestuarii AP17</name>
    <dbReference type="NCBI Taxonomy" id="2064643"/>
    <lineage>
        <taxon>Bacteria</taxon>
        <taxon>Bacillati</taxon>
        <taxon>Cyanobacteriota</taxon>
        <taxon>Cyanophyceae</taxon>
        <taxon>Oscillatoriophycideae</taxon>
        <taxon>Oscillatoriales</taxon>
        <taxon>Oscillatoriaceae</taxon>
        <taxon>Oxynema</taxon>
        <taxon>Oxynema aestuarii</taxon>
    </lineage>
</organism>
<dbReference type="SUPFAM" id="SSF46689">
    <property type="entry name" value="Homeodomain-like"/>
    <property type="match status" value="1"/>
</dbReference>
<dbReference type="Proteomes" id="UP000500857">
    <property type="component" value="Chromosome"/>
</dbReference>
<dbReference type="AlphaFoldDB" id="A0A6H1TW04"/>
<dbReference type="KEGG" id="oxy:HCG48_05660"/>
<name>A0A6H1TW04_9CYAN</name>
<keyword evidence="2" id="KW-1185">Reference proteome</keyword>
<dbReference type="InterPro" id="IPR009057">
    <property type="entry name" value="Homeodomain-like_sf"/>
</dbReference>
<evidence type="ECO:0000313" key="1">
    <source>
        <dbReference type="EMBL" id="QIZ70120.1"/>
    </source>
</evidence>
<dbReference type="Gene3D" id="1.10.10.60">
    <property type="entry name" value="Homeodomain-like"/>
    <property type="match status" value="1"/>
</dbReference>
<gene>
    <name evidence="1" type="ORF">HCG48_05660</name>
</gene>
<dbReference type="RefSeq" id="WP_168568277.1">
    <property type="nucleotide sequence ID" value="NZ_CP051167.1"/>
</dbReference>
<reference evidence="1 2" key="1">
    <citation type="submission" date="2020-04" db="EMBL/GenBank/DDBJ databases">
        <authorList>
            <person name="Basu S."/>
            <person name="Maruthanayagam V."/>
            <person name="Chakraborty S."/>
            <person name="Pramanik A."/>
            <person name="Mukherjee J."/>
            <person name="Brink B."/>
        </authorList>
    </citation>
    <scope>NUCLEOTIDE SEQUENCE [LARGE SCALE GENOMIC DNA]</scope>
    <source>
        <strain evidence="1 2">AP17</strain>
    </source>
</reference>
<dbReference type="EMBL" id="CP051167">
    <property type="protein sequence ID" value="QIZ70120.1"/>
    <property type="molecule type" value="Genomic_DNA"/>
</dbReference>
<accession>A0A6H1TW04</accession>
<dbReference type="Pfam" id="PF13565">
    <property type="entry name" value="HTH_32"/>
    <property type="match status" value="1"/>
</dbReference>
<evidence type="ECO:0000313" key="2">
    <source>
        <dbReference type="Proteomes" id="UP000500857"/>
    </source>
</evidence>
<sequence length="148" mass="17180">MPAKNFLTAEQKKALQTAIRENSCPRLREHALILLLQNDGKTYEEIAKFLGCSYRTVAYWCVHGDPDNIESLRDRRERGNYRKADENYIQTLLELVNTPPESLGYDCQHWTSQRLASHLSKKTGIELSGTQILRILRKHKIRLPMSRV</sequence>